<reference evidence="1 2" key="1">
    <citation type="submission" date="2019-11" db="EMBL/GenBank/DDBJ databases">
        <title>Agromyces kandeliae sp. nov., isolated from mangrove soil.</title>
        <authorList>
            <person name="Wang R."/>
        </authorList>
    </citation>
    <scope>NUCLEOTIDE SEQUENCE [LARGE SCALE GENOMIC DNA]</scope>
    <source>
        <strain evidence="1 2">JCM 11431</strain>
    </source>
</reference>
<dbReference type="EMBL" id="WODA01000002">
    <property type="protein sequence ID" value="MUN05744.1"/>
    <property type="molecule type" value="Genomic_DNA"/>
</dbReference>
<evidence type="ECO:0008006" key="3">
    <source>
        <dbReference type="Google" id="ProtNLM"/>
    </source>
</evidence>
<gene>
    <name evidence="1" type="ORF">GLX25_01245</name>
</gene>
<accession>A0A7C9HI73</accession>
<dbReference type="AlphaFoldDB" id="A0A7C9HI73"/>
<comment type="caution">
    <text evidence="1">The sequence shown here is derived from an EMBL/GenBank/DDBJ whole genome shotgun (WGS) entry which is preliminary data.</text>
</comment>
<name>A0A7C9HI73_9MICO</name>
<dbReference type="Pfam" id="PF13376">
    <property type="entry name" value="OmdA"/>
    <property type="match status" value="1"/>
</dbReference>
<dbReference type="Proteomes" id="UP000480122">
    <property type="component" value="Unassembled WGS sequence"/>
</dbReference>
<evidence type="ECO:0000313" key="2">
    <source>
        <dbReference type="Proteomes" id="UP000480122"/>
    </source>
</evidence>
<sequence>MPRPATPPRHPHVVLGAFSQPSRRRVGDARIGREQSVMGEPEPEWEFVGVVEPLAWGRSTYTVIRIPPELADAAREVGTRRIGGTMDDVRVNLAVTRAPVIDGPFVWAGRSLLRRLGVEPGVAVFCRLRPVDPDEVDTPADVAARLDRAGVRARWEGLDAATRRRRLYSIDSARTDGARSRRIDELVELLGGGGRTGPDSDGA</sequence>
<dbReference type="OrthoDB" id="7844624at2"/>
<proteinExistence type="predicted"/>
<organism evidence="1 2">
    <name type="scientific">Agromyces luteolus</name>
    <dbReference type="NCBI Taxonomy" id="88373"/>
    <lineage>
        <taxon>Bacteria</taxon>
        <taxon>Bacillati</taxon>
        <taxon>Actinomycetota</taxon>
        <taxon>Actinomycetes</taxon>
        <taxon>Micrococcales</taxon>
        <taxon>Microbacteriaceae</taxon>
        <taxon>Agromyces</taxon>
    </lineage>
</organism>
<keyword evidence="2" id="KW-1185">Reference proteome</keyword>
<protein>
    <recommendedName>
        <fullName evidence="3">DUF1905 domain-containing protein</fullName>
    </recommendedName>
</protein>
<evidence type="ECO:0000313" key="1">
    <source>
        <dbReference type="EMBL" id="MUN05744.1"/>
    </source>
</evidence>